<proteinExistence type="predicted"/>
<reference evidence="1 2" key="1">
    <citation type="submission" date="2024-01" db="EMBL/GenBank/DDBJ databases">
        <title>A draft genome for a cacao thread blight-causing isolate of Paramarasmius palmivorus.</title>
        <authorList>
            <person name="Baruah I.K."/>
            <person name="Bukari Y."/>
            <person name="Amoako-Attah I."/>
            <person name="Meinhardt L.W."/>
            <person name="Bailey B.A."/>
            <person name="Cohen S.P."/>
        </authorList>
    </citation>
    <scope>NUCLEOTIDE SEQUENCE [LARGE SCALE GENOMIC DNA]</scope>
    <source>
        <strain evidence="1 2">GH-12</strain>
    </source>
</reference>
<gene>
    <name evidence="1" type="ORF">VNI00_002373</name>
</gene>
<dbReference type="EMBL" id="JAYKXP010000006">
    <property type="protein sequence ID" value="KAK7056656.1"/>
    <property type="molecule type" value="Genomic_DNA"/>
</dbReference>
<sequence>MLEGNTSFLFLAKHRSKILDQCVLEYAMIEGITAYLDDSFPNLEMSEDWFTAIHDQSNRIVCNFFRKTPKQLPVEIVGSLRFDTVYSSSLEPIARFPEGGRVLWALLGEWDVPNTLVGDGLTRCAWETFSDSWWLDHYANFGLYVIVQPPTLRFEYKPPSSQYVGLVAFFKLCDGEEPPPIYLFIHPPTCISELISWEDGTTPAYFWSFDETGQTCLSEDECEEWGIPELKLECWGHKLCRWPAEVYQDLHDWQVVQGFDPTTADFARHLGYPELEILGPRKKTESRFEEIREEGTNKNSYASIGVQTEDRRASKKKAEILSKSAARPALLRQSRSAAIATSSMEEASRSEIADGNARRLRNTLSGLAGKLR</sequence>
<keyword evidence="2" id="KW-1185">Reference proteome</keyword>
<comment type="caution">
    <text evidence="1">The sequence shown here is derived from an EMBL/GenBank/DDBJ whole genome shotgun (WGS) entry which is preliminary data.</text>
</comment>
<evidence type="ECO:0000313" key="2">
    <source>
        <dbReference type="Proteomes" id="UP001383192"/>
    </source>
</evidence>
<evidence type="ECO:0000313" key="1">
    <source>
        <dbReference type="EMBL" id="KAK7056656.1"/>
    </source>
</evidence>
<protein>
    <submittedName>
        <fullName evidence="1">Uncharacterized protein</fullName>
    </submittedName>
</protein>
<accession>A0AAW0DXJ1</accession>
<dbReference type="Proteomes" id="UP001383192">
    <property type="component" value="Unassembled WGS sequence"/>
</dbReference>
<name>A0AAW0DXJ1_9AGAR</name>
<dbReference type="AlphaFoldDB" id="A0AAW0DXJ1"/>
<organism evidence="1 2">
    <name type="scientific">Paramarasmius palmivorus</name>
    <dbReference type="NCBI Taxonomy" id="297713"/>
    <lineage>
        <taxon>Eukaryota</taxon>
        <taxon>Fungi</taxon>
        <taxon>Dikarya</taxon>
        <taxon>Basidiomycota</taxon>
        <taxon>Agaricomycotina</taxon>
        <taxon>Agaricomycetes</taxon>
        <taxon>Agaricomycetidae</taxon>
        <taxon>Agaricales</taxon>
        <taxon>Marasmiineae</taxon>
        <taxon>Marasmiaceae</taxon>
        <taxon>Paramarasmius</taxon>
    </lineage>
</organism>